<sequence>MSPNTIKKKCQNFLSTLIKLSGDQTKKTASNVKKLIQNLIDGTIEPEEFSTQLQKELRSSPQPYLIH</sequence>
<dbReference type="InterPro" id="IPR037249">
    <property type="entry name" value="TAFH/NHR1_dom_sf"/>
</dbReference>
<dbReference type="GO" id="GO:0003743">
    <property type="term" value="F:translation initiation factor activity"/>
    <property type="evidence" value="ECO:0007669"/>
    <property type="project" value="UniProtKB-KW"/>
</dbReference>
<keyword evidence="6" id="KW-0396">Initiation factor</keyword>
<dbReference type="GO" id="GO:0005669">
    <property type="term" value="C:transcription factor TFIID complex"/>
    <property type="evidence" value="ECO:0007669"/>
    <property type="project" value="InterPro"/>
</dbReference>
<evidence type="ECO:0000256" key="2">
    <source>
        <dbReference type="ARBA" id="ARBA00023015"/>
    </source>
</evidence>
<dbReference type="SUPFAM" id="SSF158553">
    <property type="entry name" value="TAFH domain-like"/>
    <property type="match status" value="1"/>
</dbReference>
<dbReference type="GO" id="GO:0003677">
    <property type="term" value="F:DNA binding"/>
    <property type="evidence" value="ECO:0007669"/>
    <property type="project" value="TreeGrafter"/>
</dbReference>
<evidence type="ECO:0000256" key="4">
    <source>
        <dbReference type="ARBA" id="ARBA00023242"/>
    </source>
</evidence>
<organism evidence="6 7">
    <name type="scientific">Stegodyphus mimosarum</name>
    <name type="common">African social velvet spider</name>
    <dbReference type="NCBI Taxonomy" id="407821"/>
    <lineage>
        <taxon>Eukaryota</taxon>
        <taxon>Metazoa</taxon>
        <taxon>Ecdysozoa</taxon>
        <taxon>Arthropoda</taxon>
        <taxon>Chelicerata</taxon>
        <taxon>Arachnida</taxon>
        <taxon>Araneae</taxon>
        <taxon>Araneomorphae</taxon>
        <taxon>Entelegynae</taxon>
        <taxon>Eresoidea</taxon>
        <taxon>Eresidae</taxon>
        <taxon>Stegodyphus</taxon>
    </lineage>
</organism>
<dbReference type="GO" id="GO:0016251">
    <property type="term" value="F:RNA polymerase II general transcription initiation factor activity"/>
    <property type="evidence" value="ECO:0007669"/>
    <property type="project" value="TreeGrafter"/>
</dbReference>
<dbReference type="EMBL" id="KK122401">
    <property type="protein sequence ID" value="KFM82649.1"/>
    <property type="molecule type" value="Genomic_DNA"/>
</dbReference>
<keyword evidence="3" id="KW-0804">Transcription</keyword>
<dbReference type="InterPro" id="IPR003894">
    <property type="entry name" value="TAFH_NHR1"/>
</dbReference>
<dbReference type="PROSITE" id="PS51119">
    <property type="entry name" value="TAFH"/>
    <property type="match status" value="1"/>
</dbReference>
<evidence type="ECO:0000256" key="1">
    <source>
        <dbReference type="ARBA" id="ARBA00004123"/>
    </source>
</evidence>
<dbReference type="Proteomes" id="UP000054359">
    <property type="component" value="Unassembled WGS sequence"/>
</dbReference>
<dbReference type="Gene3D" id="1.20.120.1110">
    <property type="entry name" value="TAFH/NHR1 domain"/>
    <property type="match status" value="1"/>
</dbReference>
<dbReference type="SMART" id="SM00549">
    <property type="entry name" value="TAFH"/>
    <property type="match status" value="1"/>
</dbReference>
<keyword evidence="7" id="KW-1185">Reference proteome</keyword>
<dbReference type="STRING" id="407821.A0A087UZ60"/>
<evidence type="ECO:0000313" key="6">
    <source>
        <dbReference type="EMBL" id="KFM82649.1"/>
    </source>
</evidence>
<dbReference type="OrthoDB" id="6431511at2759"/>
<gene>
    <name evidence="6" type="ORF">X975_20014</name>
</gene>
<evidence type="ECO:0000256" key="3">
    <source>
        <dbReference type="ARBA" id="ARBA00023163"/>
    </source>
</evidence>
<keyword evidence="6" id="KW-0648">Protein biosynthesis</keyword>
<reference evidence="6 7" key="1">
    <citation type="submission" date="2013-11" db="EMBL/GenBank/DDBJ databases">
        <title>Genome sequencing of Stegodyphus mimosarum.</title>
        <authorList>
            <person name="Bechsgaard J."/>
        </authorList>
    </citation>
    <scope>NUCLEOTIDE SEQUENCE [LARGE SCALE GENOMIC DNA]</scope>
</reference>
<proteinExistence type="predicted"/>
<dbReference type="AlphaFoldDB" id="A0A087UZ60"/>
<accession>A0A087UZ60</accession>
<comment type="subcellular location">
    <subcellularLocation>
        <location evidence="1">Nucleus</location>
    </subcellularLocation>
</comment>
<dbReference type="Pfam" id="PF07531">
    <property type="entry name" value="TAFH"/>
    <property type="match status" value="1"/>
</dbReference>
<evidence type="ECO:0000313" key="7">
    <source>
        <dbReference type="Proteomes" id="UP000054359"/>
    </source>
</evidence>
<keyword evidence="4" id="KW-0539">Nucleus</keyword>
<feature type="non-terminal residue" evidence="6">
    <location>
        <position position="67"/>
    </location>
</feature>
<evidence type="ECO:0000259" key="5">
    <source>
        <dbReference type="PROSITE" id="PS51119"/>
    </source>
</evidence>
<dbReference type="PANTHER" id="PTHR15138:SF14">
    <property type="entry name" value="TRANSCRIPTION INITIATION FACTOR TFIID SUBUNIT 4"/>
    <property type="match status" value="1"/>
</dbReference>
<keyword evidence="2" id="KW-0805">Transcription regulation</keyword>
<feature type="domain" description="TAFH" evidence="5">
    <location>
        <begin position="3"/>
        <end position="67"/>
    </location>
</feature>
<name>A0A087UZ60_STEMI</name>
<dbReference type="InterPro" id="IPR045144">
    <property type="entry name" value="TAF4"/>
</dbReference>
<protein>
    <submittedName>
        <fullName evidence="6">Transcription initiation factor TFIID subunit 4</fullName>
    </submittedName>
</protein>
<dbReference type="PANTHER" id="PTHR15138">
    <property type="entry name" value="TRANSCRIPTION INITIATION FACTOR TFIID SUBUNIT 4"/>
    <property type="match status" value="1"/>
</dbReference>
<dbReference type="GO" id="GO:0006367">
    <property type="term" value="P:transcription initiation at RNA polymerase II promoter"/>
    <property type="evidence" value="ECO:0007669"/>
    <property type="project" value="TreeGrafter"/>
</dbReference>